<accession>A0A1R0X041</accession>
<organism evidence="3 4">
    <name type="scientific">Paenibacillus odorifer</name>
    <dbReference type="NCBI Taxonomy" id="189426"/>
    <lineage>
        <taxon>Bacteria</taxon>
        <taxon>Bacillati</taxon>
        <taxon>Bacillota</taxon>
        <taxon>Bacilli</taxon>
        <taxon>Bacillales</taxon>
        <taxon>Paenibacillaceae</taxon>
        <taxon>Paenibacillus</taxon>
    </lineage>
</organism>
<evidence type="ECO:0000313" key="4">
    <source>
        <dbReference type="Proteomes" id="UP000187465"/>
    </source>
</evidence>
<dbReference type="EMBL" id="MKQP01000045">
    <property type="protein sequence ID" value="OMD25446.1"/>
    <property type="molecule type" value="Genomic_DNA"/>
</dbReference>
<evidence type="ECO:0000256" key="2">
    <source>
        <dbReference type="SAM" id="MobiDB-lite"/>
    </source>
</evidence>
<sequence>MTNPMTPERIEEIENMFSKISQGVWWHYQTNNSVVCDHKDVIWGRKTIADVCNFDNAKFIANAPVFVKELLAALEESRQQVKDLKEDKRKILAVHDEQCARSSEYYNELIFVKGKLAEAQQTIARQREVLEFYANQEHWELPSFGRGQSKVTSDRGSKARELLEEGSDKA</sequence>
<proteinExistence type="predicted"/>
<dbReference type="AlphaFoldDB" id="A0A1R0X041"/>
<dbReference type="RefSeq" id="WP_036684292.1">
    <property type="nucleotide sequence ID" value="NZ_MKQP01000045.1"/>
</dbReference>
<gene>
    <name evidence="3" type="ORF">BJP51_04145</name>
</gene>
<feature type="coiled-coil region" evidence="1">
    <location>
        <begin position="67"/>
        <end position="136"/>
    </location>
</feature>
<feature type="region of interest" description="Disordered" evidence="2">
    <location>
        <begin position="144"/>
        <end position="170"/>
    </location>
</feature>
<reference evidence="3 4" key="1">
    <citation type="submission" date="2016-10" db="EMBL/GenBank/DDBJ databases">
        <title>Paenibacillus species isolates.</title>
        <authorList>
            <person name="Beno S.M."/>
        </authorList>
    </citation>
    <scope>NUCLEOTIDE SEQUENCE [LARGE SCALE GENOMIC DNA]</scope>
    <source>
        <strain evidence="3 4">FSL H7-0604</strain>
    </source>
</reference>
<evidence type="ECO:0000313" key="3">
    <source>
        <dbReference type="EMBL" id="OMD25446.1"/>
    </source>
</evidence>
<feature type="compositionally biased region" description="Basic and acidic residues" evidence="2">
    <location>
        <begin position="152"/>
        <end position="170"/>
    </location>
</feature>
<dbReference type="Proteomes" id="UP000187465">
    <property type="component" value="Unassembled WGS sequence"/>
</dbReference>
<keyword evidence="1" id="KW-0175">Coiled coil</keyword>
<name>A0A1R0X041_9BACL</name>
<protein>
    <submittedName>
        <fullName evidence="3">Uncharacterized protein</fullName>
    </submittedName>
</protein>
<evidence type="ECO:0000256" key="1">
    <source>
        <dbReference type="SAM" id="Coils"/>
    </source>
</evidence>
<comment type="caution">
    <text evidence="3">The sequence shown here is derived from an EMBL/GenBank/DDBJ whole genome shotgun (WGS) entry which is preliminary data.</text>
</comment>